<proteinExistence type="predicted"/>
<feature type="region of interest" description="Disordered" evidence="1">
    <location>
        <begin position="63"/>
        <end position="85"/>
    </location>
</feature>
<organism evidence="2 3">
    <name type="scientific">Nephila pilipes</name>
    <name type="common">Giant wood spider</name>
    <name type="synonym">Nephila maculata</name>
    <dbReference type="NCBI Taxonomy" id="299642"/>
    <lineage>
        <taxon>Eukaryota</taxon>
        <taxon>Metazoa</taxon>
        <taxon>Ecdysozoa</taxon>
        <taxon>Arthropoda</taxon>
        <taxon>Chelicerata</taxon>
        <taxon>Arachnida</taxon>
        <taxon>Araneae</taxon>
        <taxon>Araneomorphae</taxon>
        <taxon>Entelegynae</taxon>
        <taxon>Araneoidea</taxon>
        <taxon>Nephilidae</taxon>
        <taxon>Nephila</taxon>
    </lineage>
</organism>
<comment type="caution">
    <text evidence="2">The sequence shown here is derived from an EMBL/GenBank/DDBJ whole genome shotgun (WGS) entry which is preliminary data.</text>
</comment>
<evidence type="ECO:0000313" key="2">
    <source>
        <dbReference type="EMBL" id="GFT31772.1"/>
    </source>
</evidence>
<dbReference type="EMBL" id="BMAW01061561">
    <property type="protein sequence ID" value="GFT31772.1"/>
    <property type="molecule type" value="Genomic_DNA"/>
</dbReference>
<keyword evidence="3" id="KW-1185">Reference proteome</keyword>
<name>A0A8X6NS50_NEPPI</name>
<protein>
    <submittedName>
        <fullName evidence="2">Uncharacterized protein</fullName>
    </submittedName>
</protein>
<evidence type="ECO:0000256" key="1">
    <source>
        <dbReference type="SAM" id="MobiDB-lite"/>
    </source>
</evidence>
<reference evidence="2" key="1">
    <citation type="submission" date="2020-08" db="EMBL/GenBank/DDBJ databases">
        <title>Multicomponent nature underlies the extraordinary mechanical properties of spider dragline silk.</title>
        <authorList>
            <person name="Kono N."/>
            <person name="Nakamura H."/>
            <person name="Mori M."/>
            <person name="Yoshida Y."/>
            <person name="Ohtoshi R."/>
            <person name="Malay A.D."/>
            <person name="Moran D.A.P."/>
            <person name="Tomita M."/>
            <person name="Numata K."/>
            <person name="Arakawa K."/>
        </authorList>
    </citation>
    <scope>NUCLEOTIDE SEQUENCE</scope>
</reference>
<accession>A0A8X6NS50</accession>
<dbReference type="AlphaFoldDB" id="A0A8X6NS50"/>
<evidence type="ECO:0000313" key="3">
    <source>
        <dbReference type="Proteomes" id="UP000887013"/>
    </source>
</evidence>
<sequence length="114" mass="13071">MMNGTRYVKIVSEELRDLTSNEQNILFKGHFTTSNYLALKSPMWLMLDLGMNLDQTKDMELARNLEPGDENGSKPDTPITTDNSEENCEIRQNLENVGRKYSNLTRDLGMLIKN</sequence>
<gene>
    <name evidence="2" type="ORF">NPIL_657651</name>
</gene>
<dbReference type="Proteomes" id="UP000887013">
    <property type="component" value="Unassembled WGS sequence"/>
</dbReference>